<keyword evidence="1" id="KW-0472">Membrane</keyword>
<protein>
    <submittedName>
        <fullName evidence="3">Lysozyme family protein</fullName>
    </submittedName>
</protein>
<gene>
    <name evidence="3" type="ORF">J5Y03_08250</name>
</gene>
<organism evidence="3 4">
    <name type="scientific">Gottfriedia endophytica</name>
    <dbReference type="NCBI Taxonomy" id="2820819"/>
    <lineage>
        <taxon>Bacteria</taxon>
        <taxon>Bacillati</taxon>
        <taxon>Bacillota</taxon>
        <taxon>Bacilli</taxon>
        <taxon>Bacillales</taxon>
        <taxon>Bacillaceae</taxon>
        <taxon>Gottfriedia</taxon>
    </lineage>
</organism>
<evidence type="ECO:0000256" key="1">
    <source>
        <dbReference type="SAM" id="Phobius"/>
    </source>
</evidence>
<reference evidence="3" key="1">
    <citation type="submission" date="2021-04" db="EMBL/GenBank/DDBJ databases">
        <title>Genome seq and assembly of Bacillus sp.</title>
        <authorList>
            <person name="Chhetri G."/>
        </authorList>
    </citation>
    <scope>NUCLEOTIDE SEQUENCE</scope>
    <source>
        <strain evidence="3">RG28</strain>
    </source>
</reference>
<dbReference type="SUPFAM" id="SSF53955">
    <property type="entry name" value="Lysozyme-like"/>
    <property type="match status" value="1"/>
</dbReference>
<evidence type="ECO:0000313" key="3">
    <source>
        <dbReference type="EMBL" id="MBP0725183.1"/>
    </source>
</evidence>
<keyword evidence="1" id="KW-1133">Transmembrane helix</keyword>
<evidence type="ECO:0000259" key="2">
    <source>
        <dbReference type="Pfam" id="PF13702"/>
    </source>
</evidence>
<dbReference type="CDD" id="cd16891">
    <property type="entry name" value="CwlT-like"/>
    <property type="match status" value="1"/>
</dbReference>
<dbReference type="Pfam" id="PF13702">
    <property type="entry name" value="Lysozyme_like"/>
    <property type="match status" value="1"/>
</dbReference>
<feature type="domain" description="CwlT-like lysozyme" evidence="2">
    <location>
        <begin position="30"/>
        <end position="181"/>
    </location>
</feature>
<sequence length="199" mass="23043">MMTLIKRIIIFLFVFIALVLFGLYRYYINDVLRYEPLIHEDLKAVGLEEYTPLLLGLVMQETKGKGSDPMQASESLGLAKEAIKDPEKSVQQGVRHFSDVYAYGQKQHVDLATIVQSYNMGISYIDYVKNHGGHHTQELAKSFSLAKVKANPNLYTCKNNPNNFRYPYCYGDFTYSEKVLKKAKYFELYEKIKDRLKQN</sequence>
<dbReference type="EMBL" id="JAGIYQ010000004">
    <property type="protein sequence ID" value="MBP0725183.1"/>
    <property type="molecule type" value="Genomic_DNA"/>
</dbReference>
<dbReference type="Gene3D" id="1.10.530.10">
    <property type="match status" value="1"/>
</dbReference>
<dbReference type="InterPro" id="IPR047194">
    <property type="entry name" value="CwlT-like_lysozyme"/>
</dbReference>
<dbReference type="InterPro" id="IPR023346">
    <property type="entry name" value="Lysozyme-like_dom_sf"/>
</dbReference>
<dbReference type="AlphaFoldDB" id="A0A940NPI0"/>
<proteinExistence type="predicted"/>
<keyword evidence="4" id="KW-1185">Reference proteome</keyword>
<accession>A0A940NPI0</accession>
<name>A0A940NPI0_9BACI</name>
<evidence type="ECO:0000313" key="4">
    <source>
        <dbReference type="Proteomes" id="UP000682134"/>
    </source>
</evidence>
<feature type="transmembrane region" description="Helical" evidence="1">
    <location>
        <begin position="7"/>
        <end position="27"/>
    </location>
</feature>
<keyword evidence="1" id="KW-0812">Transmembrane</keyword>
<dbReference type="Proteomes" id="UP000682134">
    <property type="component" value="Unassembled WGS sequence"/>
</dbReference>
<comment type="caution">
    <text evidence="3">The sequence shown here is derived from an EMBL/GenBank/DDBJ whole genome shotgun (WGS) entry which is preliminary data.</text>
</comment>